<gene>
    <name evidence="1" type="ORF">COY67_01810</name>
</gene>
<proteinExistence type="predicted"/>
<sequence length="80" mass="9612">MDETISPEQQMLVIERLYRSNDSISSTRKFNEEFGEEIGKIGEKTLRLNDFYRMLKAAEFMRWRIKEIINEIIGFTIDLY</sequence>
<dbReference type="AlphaFoldDB" id="A0A2M7REG3"/>
<evidence type="ECO:0000313" key="1">
    <source>
        <dbReference type="EMBL" id="PIY94902.1"/>
    </source>
</evidence>
<organism evidence="1 2">
    <name type="scientific">Candidatus Komeilibacteria bacterium CG_4_10_14_0_8_um_filter_37_78</name>
    <dbReference type="NCBI Taxonomy" id="1974471"/>
    <lineage>
        <taxon>Bacteria</taxon>
        <taxon>Candidatus Komeiliibacteriota</taxon>
    </lineage>
</organism>
<protein>
    <submittedName>
        <fullName evidence="1">Uncharacterized protein</fullName>
    </submittedName>
</protein>
<accession>A0A2M7REG3</accession>
<dbReference type="Proteomes" id="UP000228689">
    <property type="component" value="Unassembled WGS sequence"/>
</dbReference>
<name>A0A2M7REG3_9BACT</name>
<reference evidence="2" key="1">
    <citation type="submission" date="2017-09" db="EMBL/GenBank/DDBJ databases">
        <title>Depth-based differentiation of microbial function through sediment-hosted aquifers and enrichment of novel symbionts in the deep terrestrial subsurface.</title>
        <authorList>
            <person name="Probst A.J."/>
            <person name="Ladd B."/>
            <person name="Jarett J.K."/>
            <person name="Geller-Mcgrath D.E."/>
            <person name="Sieber C.M.K."/>
            <person name="Emerson J.B."/>
            <person name="Anantharaman K."/>
            <person name="Thomas B.C."/>
            <person name="Malmstrom R."/>
            <person name="Stieglmeier M."/>
            <person name="Klingl A."/>
            <person name="Woyke T."/>
            <person name="Ryan C.M."/>
            <person name="Banfield J.F."/>
        </authorList>
    </citation>
    <scope>NUCLEOTIDE SEQUENCE [LARGE SCALE GENOMIC DNA]</scope>
</reference>
<dbReference type="EMBL" id="PFMC01000053">
    <property type="protein sequence ID" value="PIY94902.1"/>
    <property type="molecule type" value="Genomic_DNA"/>
</dbReference>
<comment type="caution">
    <text evidence="1">The sequence shown here is derived from an EMBL/GenBank/DDBJ whole genome shotgun (WGS) entry which is preliminary data.</text>
</comment>
<evidence type="ECO:0000313" key="2">
    <source>
        <dbReference type="Proteomes" id="UP000228689"/>
    </source>
</evidence>